<comment type="caution">
    <text evidence="1">The sequence shown here is derived from an EMBL/GenBank/DDBJ whole genome shotgun (WGS) entry which is preliminary data.</text>
</comment>
<evidence type="ECO:0000313" key="2">
    <source>
        <dbReference type="Proteomes" id="UP000070475"/>
    </source>
</evidence>
<evidence type="ECO:0000313" key="1">
    <source>
        <dbReference type="EMBL" id="KWX72476.1"/>
    </source>
</evidence>
<dbReference type="EMBL" id="LIRB01000144">
    <property type="protein sequence ID" value="KWX72476.1"/>
    <property type="molecule type" value="Genomic_DNA"/>
</dbReference>
<accession>A0A132TN62</accession>
<dbReference type="AlphaFoldDB" id="A0A132TN62"/>
<keyword evidence="2" id="KW-1185">Reference proteome</keyword>
<gene>
    <name evidence="1" type="ORF">AMQ84_24705</name>
</gene>
<name>A0A132TN62_9BACL</name>
<dbReference type="Proteomes" id="UP000070475">
    <property type="component" value="Unassembled WGS sequence"/>
</dbReference>
<dbReference type="PATRIC" id="fig|483937.3.peg.5716"/>
<reference evidence="1 2" key="1">
    <citation type="submission" date="2015-08" db="EMBL/GenBank/DDBJ databases">
        <title>Genomes of Paenibacillus riograndensis.</title>
        <authorList>
            <person name="Sant'Anna F.H."/>
            <person name="Souza R."/>
            <person name="Ambrosini A."/>
            <person name="Bach E."/>
            <person name="Fernandes G."/>
            <person name="Balsanelli E."/>
            <person name="Baura V.A."/>
            <person name="Pedrosa F.O."/>
            <person name="Souza E.M."/>
            <person name="Passaglia L."/>
        </authorList>
    </citation>
    <scope>NUCLEOTIDE SEQUENCE [LARGE SCALE GENOMIC DNA]</scope>
    <source>
        <strain evidence="1 2">CAS34</strain>
    </source>
</reference>
<protein>
    <submittedName>
        <fullName evidence="1">Uncharacterized protein</fullName>
    </submittedName>
</protein>
<sequence length="104" mass="11634">MPPLILERWGIPVAISPVSLFTRQGDLVLPANRGGFKTLKSFKGSVCSGKYFRVIYKMPLLVVFSTSPTEPCILPRFAIRQVILYSKITKDIYILANCRIGNSD</sequence>
<organism evidence="1 2">
    <name type="scientific">Paenibacillus riograndensis</name>
    <dbReference type="NCBI Taxonomy" id="483937"/>
    <lineage>
        <taxon>Bacteria</taxon>
        <taxon>Bacillati</taxon>
        <taxon>Bacillota</taxon>
        <taxon>Bacilli</taxon>
        <taxon>Bacillales</taxon>
        <taxon>Paenibacillaceae</taxon>
        <taxon>Paenibacillus</taxon>
        <taxon>Paenibacillus sonchi group</taxon>
    </lineage>
</organism>
<proteinExistence type="predicted"/>